<dbReference type="Proteomes" id="UP000233556">
    <property type="component" value="Unassembled WGS sequence"/>
</dbReference>
<gene>
    <name evidence="2" type="ORF">llap_10565</name>
</gene>
<dbReference type="Pfam" id="PF00078">
    <property type="entry name" value="RVT_1"/>
    <property type="match status" value="1"/>
</dbReference>
<proteinExistence type="predicted"/>
<keyword evidence="2" id="KW-0695">RNA-directed DNA polymerase</keyword>
<evidence type="ECO:0000313" key="3">
    <source>
        <dbReference type="Proteomes" id="UP000233556"/>
    </source>
</evidence>
<dbReference type="OrthoDB" id="416454at2759"/>
<reference evidence="3" key="1">
    <citation type="submission" date="2017-11" db="EMBL/GenBank/DDBJ databases">
        <authorList>
            <person name="Lima N.C."/>
            <person name="Parody-Merino A.M."/>
            <person name="Battley P.F."/>
            <person name="Fidler A.E."/>
            <person name="Prosdocimi F."/>
        </authorList>
    </citation>
    <scope>NUCLEOTIDE SEQUENCE [LARGE SCALE GENOMIC DNA]</scope>
</reference>
<evidence type="ECO:0000259" key="1">
    <source>
        <dbReference type="Pfam" id="PF00078"/>
    </source>
</evidence>
<dbReference type="GO" id="GO:0003964">
    <property type="term" value="F:RNA-directed DNA polymerase activity"/>
    <property type="evidence" value="ECO:0007669"/>
    <property type="project" value="UniProtKB-KW"/>
</dbReference>
<name>A0A2I0TZI6_LIMLA</name>
<keyword evidence="2" id="KW-0548">Nucleotidyltransferase</keyword>
<accession>A0A2I0TZI6</accession>
<dbReference type="AlphaFoldDB" id="A0A2I0TZI6"/>
<keyword evidence="3" id="KW-1185">Reference proteome</keyword>
<sequence>MKLSDSGVRHGFDGWTTWWIRNWLGVHTQRIVVNNSMAKLRPVTSGVPQGLVLGLVLLNIFVSDMDSGIEYTLSKFIDDTKVCGGVDMLEGRDAIQRDLDKLERWGYVNLMKFSKAPQ</sequence>
<keyword evidence="2" id="KW-0808">Transferase</keyword>
<reference evidence="3" key="2">
    <citation type="submission" date="2017-12" db="EMBL/GenBank/DDBJ databases">
        <title>Genome sequence of the Bar-tailed Godwit (Limosa lapponica baueri).</title>
        <authorList>
            <person name="Lima N.C.B."/>
            <person name="Parody-Merino A.M."/>
            <person name="Battley P.F."/>
            <person name="Fidler A.E."/>
            <person name="Prosdocimi F."/>
        </authorList>
    </citation>
    <scope>NUCLEOTIDE SEQUENCE [LARGE SCALE GENOMIC DNA]</scope>
</reference>
<dbReference type="PANTHER" id="PTHR33332">
    <property type="entry name" value="REVERSE TRANSCRIPTASE DOMAIN-CONTAINING PROTEIN"/>
    <property type="match status" value="1"/>
</dbReference>
<organism evidence="2 3">
    <name type="scientific">Limosa lapponica baueri</name>
    <dbReference type="NCBI Taxonomy" id="1758121"/>
    <lineage>
        <taxon>Eukaryota</taxon>
        <taxon>Metazoa</taxon>
        <taxon>Chordata</taxon>
        <taxon>Craniata</taxon>
        <taxon>Vertebrata</taxon>
        <taxon>Euteleostomi</taxon>
        <taxon>Archelosauria</taxon>
        <taxon>Archosauria</taxon>
        <taxon>Dinosauria</taxon>
        <taxon>Saurischia</taxon>
        <taxon>Theropoda</taxon>
        <taxon>Coelurosauria</taxon>
        <taxon>Aves</taxon>
        <taxon>Neognathae</taxon>
        <taxon>Neoaves</taxon>
        <taxon>Charadriiformes</taxon>
        <taxon>Scolopacidae</taxon>
        <taxon>Limosa</taxon>
    </lineage>
</organism>
<evidence type="ECO:0000313" key="2">
    <source>
        <dbReference type="EMBL" id="PKU39133.1"/>
    </source>
</evidence>
<feature type="domain" description="Reverse transcriptase" evidence="1">
    <location>
        <begin position="15"/>
        <end position="112"/>
    </location>
</feature>
<protein>
    <submittedName>
        <fullName evidence="2">Rna-directed dna polymerase from mobile element jockey-like</fullName>
    </submittedName>
</protein>
<dbReference type="InterPro" id="IPR000477">
    <property type="entry name" value="RT_dom"/>
</dbReference>
<dbReference type="EMBL" id="KZ506563">
    <property type="protein sequence ID" value="PKU39133.1"/>
    <property type="molecule type" value="Genomic_DNA"/>
</dbReference>